<evidence type="ECO:0000256" key="7">
    <source>
        <dbReference type="ARBA" id="ARBA00022722"/>
    </source>
</evidence>
<dbReference type="Proteomes" id="UP000301870">
    <property type="component" value="Unplaced"/>
</dbReference>
<feature type="non-terminal residue" evidence="15">
    <location>
        <position position="1"/>
    </location>
</feature>
<evidence type="ECO:0000256" key="9">
    <source>
        <dbReference type="ARBA" id="ARBA00022801"/>
    </source>
</evidence>
<comment type="similarity">
    <text evidence="4">Belongs to the HARBI1 family.</text>
</comment>
<dbReference type="PANTHER" id="PTHR22930">
    <property type="match status" value="1"/>
</dbReference>
<gene>
    <name evidence="15" type="primary">LOC111364269</name>
</gene>
<dbReference type="RefSeq" id="XP_022836890.1">
    <property type="nucleotide sequence ID" value="XM_022981122.1"/>
</dbReference>
<comment type="subcellular location">
    <subcellularLocation>
        <location evidence="3">Cytoplasm</location>
    </subcellularLocation>
    <subcellularLocation>
        <location evidence="2">Nucleus</location>
    </subcellularLocation>
</comment>
<dbReference type="PANTHER" id="PTHR22930:SF289">
    <property type="entry name" value="DDE TNP4 DOMAIN-CONTAINING PROTEIN-RELATED"/>
    <property type="match status" value="1"/>
</dbReference>
<dbReference type="InterPro" id="IPR045249">
    <property type="entry name" value="HARBI1-like"/>
</dbReference>
<feature type="domain" description="DDE Tnp4" evidence="13">
    <location>
        <begin position="14"/>
        <end position="167"/>
    </location>
</feature>
<dbReference type="GO" id="GO:0016787">
    <property type="term" value="F:hydrolase activity"/>
    <property type="evidence" value="ECO:0007669"/>
    <property type="project" value="UniProtKB-KW"/>
</dbReference>
<evidence type="ECO:0000256" key="1">
    <source>
        <dbReference type="ARBA" id="ARBA00001968"/>
    </source>
</evidence>
<evidence type="ECO:0000259" key="13">
    <source>
        <dbReference type="Pfam" id="PF13359"/>
    </source>
</evidence>
<keyword evidence="8" id="KW-0479">Metal-binding</keyword>
<dbReference type="Pfam" id="PF13359">
    <property type="entry name" value="DDE_Tnp_4"/>
    <property type="match status" value="1"/>
</dbReference>
<keyword evidence="10" id="KW-0539">Nucleus</keyword>
<protein>
    <recommendedName>
        <fullName evidence="5">Putative nuclease HARBI1</fullName>
    </recommendedName>
    <alternativeName>
        <fullName evidence="11">Harbinger transposase-derived nuclease</fullName>
    </alternativeName>
</protein>
<reference evidence="15" key="1">
    <citation type="submission" date="2025-08" db="UniProtKB">
        <authorList>
            <consortium name="RefSeq"/>
        </authorList>
    </citation>
    <scope>IDENTIFICATION</scope>
    <source>
        <strain evidence="15">Ishihara</strain>
        <tissue evidence="15">Whole body</tissue>
    </source>
</reference>
<dbReference type="OrthoDB" id="6509413at2759"/>
<dbReference type="PRINTS" id="PR02086">
    <property type="entry name" value="PUTNUCHARBI1"/>
</dbReference>
<dbReference type="InterPro" id="IPR026103">
    <property type="entry name" value="HARBI1_animal"/>
</dbReference>
<evidence type="ECO:0000256" key="3">
    <source>
        <dbReference type="ARBA" id="ARBA00004496"/>
    </source>
</evidence>
<keyword evidence="9" id="KW-0378">Hydrolase</keyword>
<organism evidence="14 15">
    <name type="scientific">Spodoptera litura</name>
    <name type="common">Asian cotton leafworm</name>
    <dbReference type="NCBI Taxonomy" id="69820"/>
    <lineage>
        <taxon>Eukaryota</taxon>
        <taxon>Metazoa</taxon>
        <taxon>Ecdysozoa</taxon>
        <taxon>Arthropoda</taxon>
        <taxon>Hexapoda</taxon>
        <taxon>Insecta</taxon>
        <taxon>Pterygota</taxon>
        <taxon>Neoptera</taxon>
        <taxon>Endopterygota</taxon>
        <taxon>Lepidoptera</taxon>
        <taxon>Glossata</taxon>
        <taxon>Ditrysia</taxon>
        <taxon>Noctuoidea</taxon>
        <taxon>Noctuidae</taxon>
        <taxon>Amphipyrinae</taxon>
        <taxon>Spodoptera</taxon>
    </lineage>
</organism>
<evidence type="ECO:0000256" key="2">
    <source>
        <dbReference type="ARBA" id="ARBA00004123"/>
    </source>
</evidence>
<dbReference type="AlphaFoldDB" id="A0A9J7J2A3"/>
<dbReference type="KEGG" id="sliu:111364269"/>
<evidence type="ECO:0000313" key="14">
    <source>
        <dbReference type="Proteomes" id="UP000301870"/>
    </source>
</evidence>
<sequence>FYEKYQMPGVIGCIDGTHVAILRPTEHEERYFNRKGYHSLNVMIICDMDLNILCVDPSHPGSTHDSTVWGDHPLNEWMKEKYNEETMYFLGDSGYPLRKTVMTPYLNAPEGSAEANYNTKQVSARNVVERCIGVLKARFRCLLAARKLHYSPVVAGKIVNACVVLHNITNKARIAVPELCGEDQIEELQRQINHSVAEQEFRTTNTLNQNVAEHSRLSNIELQQGRMAQQALIQRLWIESNNS</sequence>
<accession>A0A9J7J2A3</accession>
<evidence type="ECO:0000256" key="5">
    <source>
        <dbReference type="ARBA" id="ARBA00015519"/>
    </source>
</evidence>
<dbReference type="GO" id="GO:0005634">
    <property type="term" value="C:nucleus"/>
    <property type="evidence" value="ECO:0007669"/>
    <property type="project" value="UniProtKB-SubCell"/>
</dbReference>
<dbReference type="GO" id="GO:0046872">
    <property type="term" value="F:metal ion binding"/>
    <property type="evidence" value="ECO:0007669"/>
    <property type="project" value="UniProtKB-KW"/>
</dbReference>
<evidence type="ECO:0000256" key="8">
    <source>
        <dbReference type="ARBA" id="ARBA00022723"/>
    </source>
</evidence>
<comment type="cofactor">
    <cofactor evidence="1">
        <name>a divalent metal cation</name>
        <dbReference type="ChEBI" id="CHEBI:60240"/>
    </cofactor>
</comment>
<evidence type="ECO:0000256" key="10">
    <source>
        <dbReference type="ARBA" id="ARBA00023242"/>
    </source>
</evidence>
<proteinExistence type="inferred from homology"/>
<dbReference type="GO" id="GO:0004518">
    <property type="term" value="F:nuclease activity"/>
    <property type="evidence" value="ECO:0007669"/>
    <property type="project" value="UniProtKB-KW"/>
</dbReference>
<keyword evidence="6" id="KW-0963">Cytoplasm</keyword>
<evidence type="ECO:0000256" key="11">
    <source>
        <dbReference type="ARBA" id="ARBA00030126"/>
    </source>
</evidence>
<evidence type="ECO:0000256" key="6">
    <source>
        <dbReference type="ARBA" id="ARBA00022490"/>
    </source>
</evidence>
<evidence type="ECO:0000313" key="15">
    <source>
        <dbReference type="RefSeq" id="XP_022836890.1"/>
    </source>
</evidence>
<evidence type="ECO:0000256" key="4">
    <source>
        <dbReference type="ARBA" id="ARBA00006958"/>
    </source>
</evidence>
<evidence type="ECO:0000256" key="12">
    <source>
        <dbReference type="ARBA" id="ARBA00045850"/>
    </source>
</evidence>
<keyword evidence="14" id="KW-1185">Reference proteome</keyword>
<dbReference type="GO" id="GO:0005737">
    <property type="term" value="C:cytoplasm"/>
    <property type="evidence" value="ECO:0007669"/>
    <property type="project" value="UniProtKB-SubCell"/>
</dbReference>
<dbReference type="GeneID" id="111364269"/>
<comment type="function">
    <text evidence="12">Transposase-derived protein that may have nuclease activity. Does not have transposase activity.</text>
</comment>
<keyword evidence="7" id="KW-0540">Nuclease</keyword>
<name>A0A9J7J2A3_SPOLT</name>
<dbReference type="InterPro" id="IPR027806">
    <property type="entry name" value="HARBI1_dom"/>
</dbReference>